<keyword evidence="2" id="KW-1185">Reference proteome</keyword>
<comment type="caution">
    <text evidence="1">The sequence shown here is derived from an EMBL/GenBank/DDBJ whole genome shotgun (WGS) entry which is preliminary data.</text>
</comment>
<gene>
    <name evidence="1" type="ORF">CN311_28445</name>
</gene>
<evidence type="ECO:0000313" key="1">
    <source>
        <dbReference type="EMBL" id="PDQ17732.1"/>
    </source>
</evidence>
<evidence type="ECO:0000313" key="2">
    <source>
        <dbReference type="Proteomes" id="UP000219182"/>
    </source>
</evidence>
<dbReference type="AlphaFoldDB" id="A0A2A6F7I0"/>
<dbReference type="Proteomes" id="UP000219182">
    <property type="component" value="Unassembled WGS sequence"/>
</dbReference>
<proteinExistence type="predicted"/>
<protein>
    <submittedName>
        <fullName evidence="1">Uncharacterized protein</fullName>
    </submittedName>
</protein>
<dbReference type="EMBL" id="NWQG01000235">
    <property type="protein sequence ID" value="PDQ17732.1"/>
    <property type="molecule type" value="Genomic_DNA"/>
</dbReference>
<sequence length="185" mass="20113">MSMAETLMPIEVPLSSAGAPLPHIFADEGRLLVAYLVNIPEPSFDGTNPRSASPATGNQSVAILTAEPYLALQFGPPNDEAISGHRLYGLGLRPYAAFEVLDSSWIASFEKANRVHASHTPELFSTYRHFILTFHDSTLEFVAESFSTRLHEGAVLALLMESAGRPVPAHRVKPPGFFTRLLGRG</sequence>
<accession>A0A2A6F7I0</accession>
<name>A0A2A6F7I0_9HYPH</name>
<reference evidence="1 2" key="1">
    <citation type="submission" date="2017-09" db="EMBL/GenBank/DDBJ databases">
        <title>Mesorhizobum sanjuanii sp. nov. isolated from nodules of Lotus tenuis in saline-alkaline lowlands of Flooding Pampa.</title>
        <authorList>
            <person name="Sannazzaro A.I."/>
            <person name="Torres Tejerizo G.A."/>
            <person name="Fontana F."/>
            <person name="Cumpa Velazquez L.M."/>
            <person name="Hansen L."/>
            <person name="Pistorio M."/>
            <person name="Estrella M.J."/>
        </authorList>
    </citation>
    <scope>NUCLEOTIDE SEQUENCE [LARGE SCALE GENOMIC DNA]</scope>
    <source>
        <strain evidence="1 2">BSA136</strain>
    </source>
</reference>
<organism evidence="1 2">
    <name type="scientific">Mesorhizobium sanjuanii</name>
    <dbReference type="NCBI Taxonomy" id="2037900"/>
    <lineage>
        <taxon>Bacteria</taxon>
        <taxon>Pseudomonadati</taxon>
        <taxon>Pseudomonadota</taxon>
        <taxon>Alphaproteobacteria</taxon>
        <taxon>Hyphomicrobiales</taxon>
        <taxon>Phyllobacteriaceae</taxon>
        <taxon>Mesorhizobium</taxon>
    </lineage>
</organism>